<sequence length="215" mass="25069">MEILLIRHTTPEVEPGTCYGWTDLGLPITFEEDARRLSKILPSRANSVRTSPLFRCFSLAEFLSKRWEEAGKAPAWKVDSRIRELNFGSWEGRLWEEIPRSETDHWMENYVHRSPPGGESYVELRDRVMHAWNEALAEGRAWERLRKEEGDPSEYREVWISHGGVIRCIASHVLGFPLENAFRLVLDYGALSIVRIRFGETDSYPQFISWNRNAF</sequence>
<protein>
    <submittedName>
        <fullName evidence="1">Histidine phosphatase family protein</fullName>
    </submittedName>
</protein>
<dbReference type="SUPFAM" id="SSF53254">
    <property type="entry name" value="Phosphoglycerate mutase-like"/>
    <property type="match status" value="1"/>
</dbReference>
<evidence type="ECO:0000313" key="1">
    <source>
        <dbReference type="EMBL" id="PNV76013.1"/>
    </source>
</evidence>
<proteinExistence type="predicted"/>
<dbReference type="InterPro" id="IPR050275">
    <property type="entry name" value="PGM_Phosphatase"/>
</dbReference>
<accession>A0ABX4YL59</accession>
<comment type="caution">
    <text evidence="1">The sequence shown here is derived from an EMBL/GenBank/DDBJ whole genome shotgun (WGS) entry which is preliminary data.</text>
</comment>
<evidence type="ECO:0000313" key="2">
    <source>
        <dbReference type="Proteomes" id="UP000094669"/>
    </source>
</evidence>
<dbReference type="CDD" id="cd07067">
    <property type="entry name" value="HP_PGM_like"/>
    <property type="match status" value="1"/>
</dbReference>
<dbReference type="RefSeq" id="WP_010416900.1">
    <property type="nucleotide sequence ID" value="NZ_MCRM02000004.1"/>
</dbReference>
<keyword evidence="2" id="KW-1185">Reference proteome</keyword>
<dbReference type="InterPro" id="IPR029033">
    <property type="entry name" value="His_PPase_superfam"/>
</dbReference>
<gene>
    <name evidence="1" type="ORF">BES34_005785</name>
</gene>
<dbReference type="Pfam" id="PF00300">
    <property type="entry name" value="His_Phos_1"/>
    <property type="match status" value="1"/>
</dbReference>
<dbReference type="InterPro" id="IPR013078">
    <property type="entry name" value="His_Pase_superF_clade-1"/>
</dbReference>
<name>A0ABX4YL59_9LEPT</name>
<dbReference type="PANTHER" id="PTHR48100">
    <property type="entry name" value="BROAD-SPECIFICITY PHOSPHATASE YOR283W-RELATED"/>
    <property type="match status" value="1"/>
</dbReference>
<reference evidence="1" key="1">
    <citation type="submission" date="2018-01" db="EMBL/GenBank/DDBJ databases">
        <title>Genomic characterization of Leptospira inadai serogroup Lyme isolated from captured rat in Brazil and comparative analysis with human reference strain.</title>
        <authorList>
            <person name="Moreno L.Z."/>
            <person name="Loureiro A.P."/>
            <person name="Miraglia F."/>
            <person name="Kremer F.S."/>
            <person name="Eslabao M.R."/>
            <person name="Dellagostin O.A."/>
            <person name="Lilenbaum W."/>
            <person name="Moreno A.M."/>
        </authorList>
    </citation>
    <scope>NUCLEOTIDE SEQUENCE [LARGE SCALE GENOMIC DNA]</scope>
    <source>
        <strain evidence="1">M34/99</strain>
    </source>
</reference>
<dbReference type="SMART" id="SM00855">
    <property type="entry name" value="PGAM"/>
    <property type="match status" value="1"/>
</dbReference>
<dbReference type="Gene3D" id="3.40.50.1240">
    <property type="entry name" value="Phosphoglycerate mutase-like"/>
    <property type="match status" value="1"/>
</dbReference>
<organism evidence="1 2">
    <name type="scientific">Leptospira inadai serovar Lyme</name>
    <dbReference type="NCBI Taxonomy" id="293084"/>
    <lineage>
        <taxon>Bacteria</taxon>
        <taxon>Pseudomonadati</taxon>
        <taxon>Spirochaetota</taxon>
        <taxon>Spirochaetia</taxon>
        <taxon>Leptospirales</taxon>
        <taxon>Leptospiraceae</taxon>
        <taxon>Leptospira</taxon>
    </lineage>
</organism>
<dbReference type="Proteomes" id="UP000094669">
    <property type="component" value="Unassembled WGS sequence"/>
</dbReference>
<dbReference type="EMBL" id="MCRM02000004">
    <property type="protein sequence ID" value="PNV76013.1"/>
    <property type="molecule type" value="Genomic_DNA"/>
</dbReference>
<dbReference type="PANTHER" id="PTHR48100:SF59">
    <property type="entry name" value="ADENOSYLCOBALAMIN_ALPHA-RIBAZOLE PHOSPHATASE"/>
    <property type="match status" value="1"/>
</dbReference>